<evidence type="ECO:0000313" key="3">
    <source>
        <dbReference type="Proteomes" id="UP001596154"/>
    </source>
</evidence>
<organism evidence="2 3">
    <name type="scientific">Streptomyces bullii</name>
    <dbReference type="NCBI Taxonomy" id="349910"/>
    <lineage>
        <taxon>Bacteria</taxon>
        <taxon>Bacillati</taxon>
        <taxon>Actinomycetota</taxon>
        <taxon>Actinomycetes</taxon>
        <taxon>Kitasatosporales</taxon>
        <taxon>Streptomycetaceae</taxon>
        <taxon>Streptomyces</taxon>
    </lineage>
</organism>
<accession>A0ABW0V1W9</accession>
<comment type="caution">
    <text evidence="2">The sequence shown here is derived from an EMBL/GenBank/DDBJ whole genome shotgun (WGS) entry which is preliminary data.</text>
</comment>
<feature type="region of interest" description="Disordered" evidence="1">
    <location>
        <begin position="35"/>
        <end position="61"/>
    </location>
</feature>
<proteinExistence type="predicted"/>
<protein>
    <submittedName>
        <fullName evidence="2">Uncharacterized protein</fullName>
    </submittedName>
</protein>
<dbReference type="RefSeq" id="WP_381029941.1">
    <property type="nucleotide sequence ID" value="NZ_JBHSNY010000014.1"/>
</dbReference>
<gene>
    <name evidence="2" type="ORF">ACFPZJ_34270</name>
</gene>
<keyword evidence="3" id="KW-1185">Reference proteome</keyword>
<sequence length="61" mass="7439">MYEYELQQSRSADLIRRAEHERLVREAVRARRAARREAARRAPEAESHTRRFRRDRFARTA</sequence>
<name>A0ABW0V1W9_9ACTN</name>
<dbReference type="EMBL" id="JBHSNY010000014">
    <property type="protein sequence ID" value="MFC5638739.1"/>
    <property type="molecule type" value="Genomic_DNA"/>
</dbReference>
<reference evidence="3" key="1">
    <citation type="journal article" date="2019" name="Int. J. Syst. Evol. Microbiol.">
        <title>The Global Catalogue of Microorganisms (GCM) 10K type strain sequencing project: providing services to taxonomists for standard genome sequencing and annotation.</title>
        <authorList>
            <consortium name="The Broad Institute Genomics Platform"/>
            <consortium name="The Broad Institute Genome Sequencing Center for Infectious Disease"/>
            <person name="Wu L."/>
            <person name="Ma J."/>
        </authorList>
    </citation>
    <scope>NUCLEOTIDE SEQUENCE [LARGE SCALE GENOMIC DNA]</scope>
    <source>
        <strain evidence="3">CGMCC 4.7248</strain>
    </source>
</reference>
<evidence type="ECO:0000256" key="1">
    <source>
        <dbReference type="SAM" id="MobiDB-lite"/>
    </source>
</evidence>
<dbReference type="Proteomes" id="UP001596154">
    <property type="component" value="Unassembled WGS sequence"/>
</dbReference>
<evidence type="ECO:0000313" key="2">
    <source>
        <dbReference type="EMBL" id="MFC5638739.1"/>
    </source>
</evidence>